<name>M7NQ89_9BACT</name>
<evidence type="ECO:0000313" key="16">
    <source>
        <dbReference type="Proteomes" id="UP000011910"/>
    </source>
</evidence>
<evidence type="ECO:0000256" key="10">
    <source>
        <dbReference type="ARBA" id="ARBA00044770"/>
    </source>
</evidence>
<evidence type="ECO:0000256" key="1">
    <source>
        <dbReference type="ARBA" id="ARBA00004752"/>
    </source>
</evidence>
<dbReference type="EMBL" id="AODQ01000015">
    <property type="protein sequence ID" value="EMR03885.1"/>
    <property type="molecule type" value="Genomic_DNA"/>
</dbReference>
<dbReference type="PANTHER" id="PTHR32282">
    <property type="entry name" value="BINDING PROTEIN TRANSPEPTIDASE, PUTATIVE-RELATED"/>
    <property type="match status" value="1"/>
</dbReference>
<evidence type="ECO:0000256" key="6">
    <source>
        <dbReference type="ARBA" id="ARBA00022676"/>
    </source>
</evidence>
<dbReference type="GO" id="GO:0030288">
    <property type="term" value="C:outer membrane-bounded periplasmic space"/>
    <property type="evidence" value="ECO:0007669"/>
    <property type="project" value="TreeGrafter"/>
</dbReference>
<organism evidence="15 16">
    <name type="scientific">Cesiribacter andamanensis AMV16</name>
    <dbReference type="NCBI Taxonomy" id="1279009"/>
    <lineage>
        <taxon>Bacteria</taxon>
        <taxon>Pseudomonadati</taxon>
        <taxon>Bacteroidota</taxon>
        <taxon>Cytophagia</taxon>
        <taxon>Cytophagales</taxon>
        <taxon>Cesiribacteraceae</taxon>
        <taxon>Cesiribacter</taxon>
    </lineage>
</organism>
<dbReference type="Pfam" id="PF00912">
    <property type="entry name" value="Transgly"/>
    <property type="match status" value="1"/>
</dbReference>
<dbReference type="GO" id="GO:0006508">
    <property type="term" value="P:proteolysis"/>
    <property type="evidence" value="ECO:0007669"/>
    <property type="project" value="UniProtKB-KW"/>
</dbReference>
<evidence type="ECO:0000256" key="2">
    <source>
        <dbReference type="ARBA" id="ARBA00007090"/>
    </source>
</evidence>
<comment type="pathway">
    <text evidence="1">Cell wall biogenesis; peptidoglycan biosynthesis.</text>
</comment>
<evidence type="ECO:0000256" key="5">
    <source>
        <dbReference type="ARBA" id="ARBA00022670"/>
    </source>
</evidence>
<dbReference type="EC" id="2.4.99.28" evidence="10"/>
<dbReference type="InterPro" id="IPR023346">
    <property type="entry name" value="Lysozyme-like_dom_sf"/>
</dbReference>
<keyword evidence="16" id="KW-1185">Reference proteome</keyword>
<dbReference type="STRING" id="1279009.ADICEAN_00942"/>
<keyword evidence="8" id="KW-0378">Hydrolase</keyword>
<evidence type="ECO:0000259" key="12">
    <source>
        <dbReference type="Pfam" id="PF00905"/>
    </source>
</evidence>
<keyword evidence="4" id="KW-0121">Carboxypeptidase</keyword>
<proteinExistence type="inferred from homology"/>
<comment type="catalytic activity">
    <reaction evidence="11">
        <text>[GlcNAc-(1-&gt;4)-Mur2Ac(oyl-L-Ala-gamma-D-Glu-L-Lys-D-Ala-D-Ala)](n)-di-trans,octa-cis-undecaprenyl diphosphate + beta-D-GlcNAc-(1-&gt;4)-Mur2Ac(oyl-L-Ala-gamma-D-Glu-L-Lys-D-Ala-D-Ala)-di-trans,octa-cis-undecaprenyl diphosphate = [GlcNAc-(1-&gt;4)-Mur2Ac(oyl-L-Ala-gamma-D-Glu-L-Lys-D-Ala-D-Ala)](n+1)-di-trans,octa-cis-undecaprenyl diphosphate + di-trans,octa-cis-undecaprenyl diphosphate + H(+)</text>
        <dbReference type="Rhea" id="RHEA:23708"/>
        <dbReference type="Rhea" id="RHEA-COMP:9602"/>
        <dbReference type="Rhea" id="RHEA-COMP:9603"/>
        <dbReference type="ChEBI" id="CHEBI:15378"/>
        <dbReference type="ChEBI" id="CHEBI:58405"/>
        <dbReference type="ChEBI" id="CHEBI:60033"/>
        <dbReference type="ChEBI" id="CHEBI:78435"/>
        <dbReference type="EC" id="2.4.99.28"/>
    </reaction>
</comment>
<comment type="similarity">
    <text evidence="2">In the C-terminal section; belongs to the transpeptidase family.</text>
</comment>
<keyword evidence="9" id="KW-0511">Multifunctional enzyme</keyword>
<dbReference type="InterPro" id="IPR050396">
    <property type="entry name" value="Glycosyltr_51/Transpeptidase"/>
</dbReference>
<dbReference type="InterPro" id="IPR012338">
    <property type="entry name" value="Beta-lactam/transpept-like"/>
</dbReference>
<feature type="domain" description="Penicillin-binding protein transpeptidase" evidence="12">
    <location>
        <begin position="305"/>
        <end position="551"/>
    </location>
</feature>
<dbReference type="SUPFAM" id="SSF56601">
    <property type="entry name" value="beta-lactamase/transpeptidase-like"/>
    <property type="match status" value="1"/>
</dbReference>
<dbReference type="SUPFAM" id="SSF53955">
    <property type="entry name" value="Lysozyme-like"/>
    <property type="match status" value="1"/>
</dbReference>
<accession>M7NQ89</accession>
<evidence type="ECO:0000256" key="8">
    <source>
        <dbReference type="ARBA" id="ARBA00022801"/>
    </source>
</evidence>
<feature type="domain" description="Glycosyl transferase family 51" evidence="13">
    <location>
        <begin position="67"/>
        <end position="223"/>
    </location>
</feature>
<dbReference type="GO" id="GO:0008658">
    <property type="term" value="F:penicillin binding"/>
    <property type="evidence" value="ECO:0007669"/>
    <property type="project" value="InterPro"/>
</dbReference>
<evidence type="ECO:0000259" key="14">
    <source>
        <dbReference type="Pfam" id="PF06832"/>
    </source>
</evidence>
<evidence type="ECO:0000256" key="9">
    <source>
        <dbReference type="ARBA" id="ARBA00023268"/>
    </source>
</evidence>
<dbReference type="PATRIC" id="fig|1279009.4.peg.954"/>
<comment type="similarity">
    <text evidence="3">In the N-terminal section; belongs to the glycosyltransferase 51 family.</text>
</comment>
<dbReference type="Gene3D" id="1.10.3810.10">
    <property type="entry name" value="Biosynthetic peptidoglycan transglycosylase-like"/>
    <property type="match status" value="1"/>
</dbReference>
<keyword evidence="7" id="KW-0808">Transferase</keyword>
<keyword evidence="6" id="KW-0328">Glycosyltransferase</keyword>
<evidence type="ECO:0000256" key="11">
    <source>
        <dbReference type="ARBA" id="ARBA00049902"/>
    </source>
</evidence>
<comment type="caution">
    <text evidence="15">The sequence shown here is derived from an EMBL/GenBank/DDBJ whole genome shotgun (WGS) entry which is preliminary data.</text>
</comment>
<dbReference type="InterPro" id="IPR036950">
    <property type="entry name" value="PBP_transglycosylase"/>
</dbReference>
<dbReference type="Gene3D" id="3.40.710.10">
    <property type="entry name" value="DD-peptidase/beta-lactamase superfamily"/>
    <property type="match status" value="1"/>
</dbReference>
<evidence type="ECO:0000259" key="13">
    <source>
        <dbReference type="Pfam" id="PF00912"/>
    </source>
</evidence>
<sequence length="789" mass="87393">MPLTLYPWTKRFRWKYLLGIALLGGGLFFATPLSLFRVPYATVITDAEGSLLGAQIAPDGQWRFPAAAAVPDKFERALLTFEDRHFYQHPGFNPLAMAKALRDNLRAGKVVRGGSTISMQVIRLVRQGQPRTLGEKLLELLLAIKLELHYSKAEILQLYATHAPFGGNTVGLQTACWRYYQRPAEALSWAEAATLAVLPNAPALIFPGKNQQLLLQKRNRLLGSLLEQGALDSTTYQLALAEPLPGTPHPFPASARHLLLRLLKEGRQGRLTQTTLQAPLQEQLVALADRHQYRLSGNQVHNAALLVLETGTGNVLAYVGNTSTGTDLERGAEVDVIAAPRSTGSILKPFLYAAALHEGSLLPGMLLPDVPFYQRGFNPQNFNKSFEGAVPANRALARSLNIPYVYLLQEYGVERFHHLLKQAGMTTLKQGPGHYGLALILGGAEGTLWDITGMYASMGRSLQHFEGYRQQYDPADYHPPTYLQQAQVPPQLQYSTPLNAAALWHTLEALTEVNRPETEGAWKQFSSSRRIAWKTGTSFGFRDGWAIGLTPEYTVGVWVGNASGEGRPGLTGIEAAAPLLFDVFSMLPPTSWFTEPGGELEKSWICRQSGHKATELCPDKQVQAIPPLGLQSPPCPYHQLVHLDASGQYRVNSQCESIARMQHQPWFVLPPVMEWFYKSRNAHYATLPPYKPGCEAHSQHSMQLIYPAKASKIVVPRELDGATGRTVFEVAHRQPGVTLYWHLDQHYLGSTTSPHQMALHPSDGPHLLVVTDELGERLEHRFEVLAGVR</sequence>
<dbReference type="Proteomes" id="UP000011910">
    <property type="component" value="Unassembled WGS sequence"/>
</dbReference>
<keyword evidence="5" id="KW-0645">Protease</keyword>
<dbReference type="InterPro" id="IPR009647">
    <property type="entry name" value="PBP_C"/>
</dbReference>
<evidence type="ECO:0000256" key="4">
    <source>
        <dbReference type="ARBA" id="ARBA00022645"/>
    </source>
</evidence>
<dbReference type="InterPro" id="IPR011815">
    <property type="entry name" value="PBP_1c"/>
</dbReference>
<gene>
    <name evidence="15" type="primary">pbpD</name>
    <name evidence="15" type="ORF">ADICEAN_00942</name>
</gene>
<dbReference type="GO" id="GO:0009252">
    <property type="term" value="P:peptidoglycan biosynthetic process"/>
    <property type="evidence" value="ECO:0007669"/>
    <property type="project" value="InterPro"/>
</dbReference>
<evidence type="ECO:0000313" key="15">
    <source>
        <dbReference type="EMBL" id="EMR03885.1"/>
    </source>
</evidence>
<evidence type="ECO:0000256" key="3">
    <source>
        <dbReference type="ARBA" id="ARBA00007739"/>
    </source>
</evidence>
<dbReference type="InterPro" id="IPR001264">
    <property type="entry name" value="Glyco_trans_51"/>
</dbReference>
<dbReference type="AlphaFoldDB" id="M7NQ89"/>
<protein>
    <recommendedName>
        <fullName evidence="10">peptidoglycan glycosyltransferase</fullName>
        <ecNumber evidence="10">2.4.99.28</ecNumber>
    </recommendedName>
</protein>
<feature type="domain" description="Penicillin-binding C-terminal" evidence="14">
    <location>
        <begin position="693"/>
        <end position="781"/>
    </location>
</feature>
<dbReference type="eggNOG" id="COG4953">
    <property type="taxonomic scope" value="Bacteria"/>
</dbReference>
<dbReference type="GO" id="GO:0004180">
    <property type="term" value="F:carboxypeptidase activity"/>
    <property type="evidence" value="ECO:0007669"/>
    <property type="project" value="UniProtKB-KW"/>
</dbReference>
<dbReference type="Pfam" id="PF00905">
    <property type="entry name" value="Transpeptidase"/>
    <property type="match status" value="1"/>
</dbReference>
<evidence type="ECO:0000256" key="7">
    <source>
        <dbReference type="ARBA" id="ARBA00022679"/>
    </source>
</evidence>
<dbReference type="RefSeq" id="WP_009194344.1">
    <property type="nucleotide sequence ID" value="NZ_AODQ01000015.1"/>
</dbReference>
<dbReference type="GO" id="GO:0008955">
    <property type="term" value="F:peptidoglycan glycosyltransferase activity"/>
    <property type="evidence" value="ECO:0007669"/>
    <property type="project" value="UniProtKB-EC"/>
</dbReference>
<dbReference type="Pfam" id="PF06832">
    <property type="entry name" value="BiPBP_C"/>
    <property type="match status" value="1"/>
</dbReference>
<reference evidence="15 16" key="1">
    <citation type="journal article" date="2013" name="Genome Announc.">
        <title>Draft Genome Sequence of Cesiribacter andamanensis Strain AMV16T, Isolated from a Soil Sample from a Mud Volcano in the Andaman Islands, India.</title>
        <authorList>
            <person name="Shivaji S."/>
            <person name="Ara S."/>
            <person name="Begum Z."/>
            <person name="Srinivas T.N."/>
            <person name="Singh A."/>
            <person name="Kumar Pinnaka A."/>
        </authorList>
    </citation>
    <scope>NUCLEOTIDE SEQUENCE [LARGE SCALE GENOMIC DNA]</scope>
    <source>
        <strain evidence="15 16">AMV16</strain>
    </source>
</reference>
<dbReference type="PANTHER" id="PTHR32282:SF15">
    <property type="entry name" value="PENICILLIN-BINDING PROTEIN 1C"/>
    <property type="match status" value="1"/>
</dbReference>
<dbReference type="InterPro" id="IPR001460">
    <property type="entry name" value="PCN-bd_Tpept"/>
</dbReference>
<dbReference type="NCBIfam" id="TIGR02073">
    <property type="entry name" value="PBP_1c"/>
    <property type="match status" value="1"/>
</dbReference>